<evidence type="ECO:0000313" key="4">
    <source>
        <dbReference type="Proteomes" id="UP000663853"/>
    </source>
</evidence>
<dbReference type="GO" id="GO:0005524">
    <property type="term" value="F:ATP binding"/>
    <property type="evidence" value="ECO:0007669"/>
    <property type="project" value="InterPro"/>
</dbReference>
<dbReference type="InterPro" id="IPR008271">
    <property type="entry name" value="Ser/Thr_kinase_AS"/>
</dbReference>
<feature type="compositionally biased region" description="Polar residues" evidence="1">
    <location>
        <begin position="27"/>
        <end position="44"/>
    </location>
</feature>
<gene>
    <name evidence="3" type="ORF">RDB_LOCUS178254</name>
</gene>
<name>A0A8H3DSP8_9AGAM</name>
<dbReference type="Pfam" id="PF07714">
    <property type="entry name" value="PK_Tyr_Ser-Thr"/>
    <property type="match status" value="1"/>
</dbReference>
<dbReference type="InterPro" id="IPR011009">
    <property type="entry name" value="Kinase-like_dom_sf"/>
</dbReference>
<dbReference type="Proteomes" id="UP000663853">
    <property type="component" value="Unassembled WGS sequence"/>
</dbReference>
<organism evidence="3 4">
    <name type="scientific">Rhizoctonia solani</name>
    <dbReference type="NCBI Taxonomy" id="456999"/>
    <lineage>
        <taxon>Eukaryota</taxon>
        <taxon>Fungi</taxon>
        <taxon>Dikarya</taxon>
        <taxon>Basidiomycota</taxon>
        <taxon>Agaricomycotina</taxon>
        <taxon>Agaricomycetes</taxon>
        <taxon>Cantharellales</taxon>
        <taxon>Ceratobasidiaceae</taxon>
        <taxon>Rhizoctonia</taxon>
    </lineage>
</organism>
<sequence>MGGLSQKESPLTMHSHGPSPASVYFTPRSTFGDSPHASTGKSTSTAALRMSHSFGSDIHTSLFSDLNWVPPVAKGLIPSTPSTTQKRESGVEEFEQVLDAYDKERKLEVEGHKCDTREQAEFLTNRLRDTFSHDSHPETIEAIWQKIGSLLDFRQYSGCLPPDSDSDLTPRVEVASTAPVVCKGPDSELVGRTELVQSNQMTSLDIFECLVKHGCDDLTRLIDPGQYSSCRVAEGAFGDIWKGQMRDGTSVAVKVLRFGLLTDGGGKSLKRMMREIYTWSKLDHENVQKLLGVTMIEGRLGMISRWMAQGNLRDYLERNQGLDRHELCVQISKGVAYIHTRGMVHGDIKACNILVSSDGILKLTDFDHSFMADCSLLFTDTTRIGGGTPRWMPPNFLPRLPTSEVNRPTCMR</sequence>
<dbReference type="SUPFAM" id="SSF56112">
    <property type="entry name" value="Protein kinase-like (PK-like)"/>
    <property type="match status" value="1"/>
</dbReference>
<accession>A0A8H3DSP8</accession>
<evidence type="ECO:0000259" key="2">
    <source>
        <dbReference type="PROSITE" id="PS50011"/>
    </source>
</evidence>
<evidence type="ECO:0000313" key="3">
    <source>
        <dbReference type="EMBL" id="CAE6535726.1"/>
    </source>
</evidence>
<proteinExistence type="predicted"/>
<feature type="domain" description="Protein kinase" evidence="2">
    <location>
        <begin position="226"/>
        <end position="412"/>
    </location>
</feature>
<protein>
    <recommendedName>
        <fullName evidence="2">Protein kinase domain-containing protein</fullName>
    </recommendedName>
</protein>
<dbReference type="GO" id="GO:0004674">
    <property type="term" value="F:protein serine/threonine kinase activity"/>
    <property type="evidence" value="ECO:0007669"/>
    <property type="project" value="TreeGrafter"/>
</dbReference>
<dbReference type="PANTHER" id="PTHR44329">
    <property type="entry name" value="SERINE/THREONINE-PROTEIN KINASE TNNI3K-RELATED"/>
    <property type="match status" value="1"/>
</dbReference>
<dbReference type="SMART" id="SM00220">
    <property type="entry name" value="S_TKc"/>
    <property type="match status" value="1"/>
</dbReference>
<reference evidence="3" key="1">
    <citation type="submission" date="2021-01" db="EMBL/GenBank/DDBJ databases">
        <authorList>
            <person name="Kaushik A."/>
        </authorList>
    </citation>
    <scope>NUCLEOTIDE SEQUENCE</scope>
    <source>
        <strain evidence="3">AG6-10EEA</strain>
    </source>
</reference>
<comment type="caution">
    <text evidence="3">The sequence shown here is derived from an EMBL/GenBank/DDBJ whole genome shotgun (WGS) entry which is preliminary data.</text>
</comment>
<dbReference type="PROSITE" id="PS00108">
    <property type="entry name" value="PROTEIN_KINASE_ST"/>
    <property type="match status" value="1"/>
</dbReference>
<dbReference type="AlphaFoldDB" id="A0A8H3DSP8"/>
<dbReference type="InterPro" id="IPR000719">
    <property type="entry name" value="Prot_kinase_dom"/>
</dbReference>
<dbReference type="InterPro" id="IPR001245">
    <property type="entry name" value="Ser-Thr/Tyr_kinase_cat_dom"/>
</dbReference>
<feature type="region of interest" description="Disordered" evidence="1">
    <location>
        <begin position="1"/>
        <end position="44"/>
    </location>
</feature>
<dbReference type="EMBL" id="CAJMXA010004143">
    <property type="protein sequence ID" value="CAE6535726.1"/>
    <property type="molecule type" value="Genomic_DNA"/>
</dbReference>
<evidence type="ECO:0000256" key="1">
    <source>
        <dbReference type="SAM" id="MobiDB-lite"/>
    </source>
</evidence>
<dbReference type="Gene3D" id="1.10.510.10">
    <property type="entry name" value="Transferase(Phosphotransferase) domain 1"/>
    <property type="match status" value="1"/>
</dbReference>
<dbReference type="PROSITE" id="PS50011">
    <property type="entry name" value="PROTEIN_KINASE_DOM"/>
    <property type="match status" value="1"/>
</dbReference>
<dbReference type="InterPro" id="IPR051681">
    <property type="entry name" value="Ser/Thr_Kinases-Pseudokinases"/>
</dbReference>